<accession>A0A0L0CML8</accession>
<proteinExistence type="predicted"/>
<dbReference type="Proteomes" id="UP000037069">
    <property type="component" value="Unassembled WGS sequence"/>
</dbReference>
<keyword evidence="3" id="KW-1185">Reference proteome</keyword>
<protein>
    <submittedName>
        <fullName evidence="2">Uncharacterized protein</fullName>
    </submittedName>
</protein>
<evidence type="ECO:0000313" key="2">
    <source>
        <dbReference type="EMBL" id="KNC33457.1"/>
    </source>
</evidence>
<gene>
    <name evidence="2" type="ORF">FF38_02219</name>
</gene>
<organism evidence="2 3">
    <name type="scientific">Lucilia cuprina</name>
    <name type="common">Green bottle fly</name>
    <name type="synonym">Australian sheep blowfly</name>
    <dbReference type="NCBI Taxonomy" id="7375"/>
    <lineage>
        <taxon>Eukaryota</taxon>
        <taxon>Metazoa</taxon>
        <taxon>Ecdysozoa</taxon>
        <taxon>Arthropoda</taxon>
        <taxon>Hexapoda</taxon>
        <taxon>Insecta</taxon>
        <taxon>Pterygota</taxon>
        <taxon>Neoptera</taxon>
        <taxon>Endopterygota</taxon>
        <taxon>Diptera</taxon>
        <taxon>Brachycera</taxon>
        <taxon>Muscomorpha</taxon>
        <taxon>Oestroidea</taxon>
        <taxon>Calliphoridae</taxon>
        <taxon>Luciliinae</taxon>
        <taxon>Lucilia</taxon>
    </lineage>
</organism>
<evidence type="ECO:0000256" key="1">
    <source>
        <dbReference type="SAM" id="MobiDB-lite"/>
    </source>
</evidence>
<reference evidence="2 3" key="1">
    <citation type="journal article" date="2015" name="Nat. Commun.">
        <title>Lucilia cuprina genome unlocks parasitic fly biology to underpin future interventions.</title>
        <authorList>
            <person name="Anstead C.A."/>
            <person name="Korhonen P.K."/>
            <person name="Young N.D."/>
            <person name="Hall R.S."/>
            <person name="Jex A.R."/>
            <person name="Murali S.C."/>
            <person name="Hughes D.S."/>
            <person name="Lee S.F."/>
            <person name="Perry T."/>
            <person name="Stroehlein A.J."/>
            <person name="Ansell B.R."/>
            <person name="Breugelmans B."/>
            <person name="Hofmann A."/>
            <person name="Qu J."/>
            <person name="Dugan S."/>
            <person name="Lee S.L."/>
            <person name="Chao H."/>
            <person name="Dinh H."/>
            <person name="Han Y."/>
            <person name="Doddapaneni H.V."/>
            <person name="Worley K.C."/>
            <person name="Muzny D.M."/>
            <person name="Ioannidis P."/>
            <person name="Waterhouse R.M."/>
            <person name="Zdobnov E.M."/>
            <person name="James P.J."/>
            <person name="Bagnall N.H."/>
            <person name="Kotze A.C."/>
            <person name="Gibbs R.A."/>
            <person name="Richards S."/>
            <person name="Batterham P."/>
            <person name="Gasser R.B."/>
        </authorList>
    </citation>
    <scope>NUCLEOTIDE SEQUENCE [LARGE SCALE GENOMIC DNA]</scope>
    <source>
        <strain evidence="2 3">LS</strain>
        <tissue evidence="2">Full body</tissue>
    </source>
</reference>
<dbReference type="AlphaFoldDB" id="A0A0L0CML8"/>
<sequence length="89" mass="9383">MACSNERSASLLKQAVALIKDPWEGAKLEVIRRHNSRGTSQKGGDNGTPTGWEFGPSNTSLEGRQGLPTSRKLQKDCGDSEPGVTGAAS</sequence>
<feature type="compositionally biased region" description="Polar residues" evidence="1">
    <location>
        <begin position="37"/>
        <end position="49"/>
    </location>
</feature>
<feature type="region of interest" description="Disordered" evidence="1">
    <location>
        <begin position="31"/>
        <end position="89"/>
    </location>
</feature>
<evidence type="ECO:0000313" key="3">
    <source>
        <dbReference type="Proteomes" id="UP000037069"/>
    </source>
</evidence>
<comment type="caution">
    <text evidence="2">The sequence shown here is derived from an EMBL/GenBank/DDBJ whole genome shotgun (WGS) entry which is preliminary data.</text>
</comment>
<name>A0A0L0CML8_LUCCU</name>
<dbReference type="EMBL" id="JRES01000194">
    <property type="protein sequence ID" value="KNC33457.1"/>
    <property type="molecule type" value="Genomic_DNA"/>
</dbReference>